<evidence type="ECO:0000259" key="2">
    <source>
        <dbReference type="Pfam" id="PF12274"/>
    </source>
</evidence>
<sequence>MTSGGGGGAIAWDGNWARRILEIIYGHYKKALDALPLEDIPALAPRLLHAGVCFGFADPVTNIVANTLLFECEGQDGDPALLFDCEGQDGDPNGGGKKRKRKRNPSESGGGDANSRVTRDEVLSKIIAGDGPSPPETRTIAERSFYGLVGFLISYFRFLSTWDALRYLYLARADLLVAVRLVQDDRCCRRKEQLRIRSHTVRAALKCAAYSSRHPNIDAFLTGSFALVSHLNIITHKTFSVTEPQCRLSVQDIYWLSGLLHKPLKLKKSDRPMDFAAQRFRHLDMDASIGKVPAGRLAESLRCILLDRIHTYYLKAVSRLPMKDFRTRHHSSLLKAGYCYGPFNPVSNIIVNTIWYDAMFPPSENFEVDMINTLRHVESRSLNGLTAFLCASIPDLSEHGAMIYLIKNNLNICNVIKMARQEGYDISVCDDSAYKAALDAAYHPKPEEYLEFVMQTLPVVRSAVRSLLQNSQMLEESSILHLSTLLSHSTVKSLKPAIELTKDAMKMLSNDKEDFLTLQNFVCKKVRAALRNYNQNMGNCYQLCIVCGVNGSVGKRSRIRDPKCQYSHVNFWASPDNGKSTTLFFAEFNNDDDSEYYPFCYPVSDISKQVRCCYCEYLGRRIVHPIEDCWEGARDFEKIACGEHKFTNEDIISSCKLFDNRAGIFIDDFIYVDVAWDVKLIQDMNHTAWMNNLDVLMK</sequence>
<proteinExistence type="predicted"/>
<feature type="domain" description="PIR2-like helical" evidence="3">
    <location>
        <begin position="24"/>
        <end position="182"/>
    </location>
</feature>
<feature type="domain" description="PIR2-like helical" evidence="3">
    <location>
        <begin position="307"/>
        <end position="417"/>
    </location>
</feature>
<keyword evidence="5" id="KW-1185">Reference proteome</keyword>
<dbReference type="OrthoDB" id="592160at2759"/>
<dbReference type="EMBL" id="SPHZ02000011">
    <property type="protein sequence ID" value="KAF0892812.1"/>
    <property type="molecule type" value="Genomic_DNA"/>
</dbReference>
<accession>A0A6G1BY54</accession>
<comment type="caution">
    <text evidence="4">The sequence shown here is derived from an EMBL/GenBank/DDBJ whole genome shotgun (WGS) entry which is preliminary data.</text>
</comment>
<evidence type="ECO:0000256" key="1">
    <source>
        <dbReference type="SAM" id="MobiDB-lite"/>
    </source>
</evidence>
<dbReference type="PANTHER" id="PTHR33120">
    <property type="entry name" value="EXPRESSED PROTEIN-RELATED"/>
    <property type="match status" value="1"/>
</dbReference>
<dbReference type="InterPro" id="IPR046527">
    <property type="entry name" value="PIR2-like_helical"/>
</dbReference>
<dbReference type="AlphaFoldDB" id="A0A6G1BY54"/>
<evidence type="ECO:0000313" key="5">
    <source>
        <dbReference type="Proteomes" id="UP000479710"/>
    </source>
</evidence>
<reference evidence="4 5" key="1">
    <citation type="submission" date="2019-11" db="EMBL/GenBank/DDBJ databases">
        <title>Whole genome sequence of Oryza granulata.</title>
        <authorList>
            <person name="Li W."/>
        </authorList>
    </citation>
    <scope>NUCLEOTIDE SEQUENCE [LARGE SCALE GENOMIC DNA]</scope>
    <source>
        <strain evidence="5">cv. Menghai</strain>
        <tissue evidence="4">Leaf</tissue>
    </source>
</reference>
<evidence type="ECO:0000259" key="3">
    <source>
        <dbReference type="Pfam" id="PF20235"/>
    </source>
</evidence>
<dbReference type="Pfam" id="PF20235">
    <property type="entry name" value="PIR2-like_helical"/>
    <property type="match status" value="2"/>
</dbReference>
<dbReference type="PANTHER" id="PTHR33120:SF16">
    <property type="entry name" value="PIR2-LIKE HELICAL DOMAIN-CONTAINING PROTEIN"/>
    <property type="match status" value="1"/>
</dbReference>
<dbReference type="Proteomes" id="UP000479710">
    <property type="component" value="Unassembled WGS sequence"/>
</dbReference>
<protein>
    <submittedName>
        <fullName evidence="4">Uncharacterized protein</fullName>
    </submittedName>
</protein>
<dbReference type="Pfam" id="PF12274">
    <property type="entry name" value="DUF3615"/>
    <property type="match status" value="1"/>
</dbReference>
<feature type="region of interest" description="Disordered" evidence="1">
    <location>
        <begin position="85"/>
        <end position="115"/>
    </location>
</feature>
<evidence type="ECO:0000313" key="4">
    <source>
        <dbReference type="EMBL" id="KAF0892812.1"/>
    </source>
</evidence>
<organism evidence="4 5">
    <name type="scientific">Oryza meyeriana var. granulata</name>
    <dbReference type="NCBI Taxonomy" id="110450"/>
    <lineage>
        <taxon>Eukaryota</taxon>
        <taxon>Viridiplantae</taxon>
        <taxon>Streptophyta</taxon>
        <taxon>Embryophyta</taxon>
        <taxon>Tracheophyta</taxon>
        <taxon>Spermatophyta</taxon>
        <taxon>Magnoliopsida</taxon>
        <taxon>Liliopsida</taxon>
        <taxon>Poales</taxon>
        <taxon>Poaceae</taxon>
        <taxon>BOP clade</taxon>
        <taxon>Oryzoideae</taxon>
        <taxon>Oryzeae</taxon>
        <taxon>Oryzinae</taxon>
        <taxon>Oryza</taxon>
        <taxon>Oryza meyeriana</taxon>
    </lineage>
</organism>
<feature type="domain" description="DUF3615" evidence="2">
    <location>
        <begin position="526"/>
        <end position="625"/>
    </location>
</feature>
<dbReference type="InterPro" id="IPR022059">
    <property type="entry name" value="DUF3615"/>
</dbReference>
<name>A0A6G1BY54_9ORYZ</name>
<gene>
    <name evidence="4" type="ORF">E2562_018606</name>
</gene>